<protein>
    <submittedName>
        <fullName evidence="1">Uncharacterized protein</fullName>
    </submittedName>
</protein>
<reference evidence="1" key="1">
    <citation type="submission" date="2014-09" db="EMBL/GenBank/DDBJ databases">
        <authorList>
            <person name="Magalhaes I.L.F."/>
            <person name="Oliveira U."/>
            <person name="Santos F.R."/>
            <person name="Vidigal T.H.D.A."/>
            <person name="Brescovit A.D."/>
            <person name="Santos A.J."/>
        </authorList>
    </citation>
    <scope>NUCLEOTIDE SEQUENCE</scope>
    <source>
        <tissue evidence="1">Shoot tissue taken approximately 20 cm above the soil surface</tissue>
    </source>
</reference>
<sequence>MGTINIAVNAPYLKPNYTENLRNHCKVRPAAVHMYTTNLKLMASLLAD</sequence>
<evidence type="ECO:0000313" key="1">
    <source>
        <dbReference type="EMBL" id="JAE03971.1"/>
    </source>
</evidence>
<dbReference type="AlphaFoldDB" id="A0A0A9F1E2"/>
<name>A0A0A9F1E2_ARUDO</name>
<reference evidence="1" key="2">
    <citation type="journal article" date="2015" name="Data Brief">
        <title>Shoot transcriptome of the giant reed, Arundo donax.</title>
        <authorList>
            <person name="Barrero R.A."/>
            <person name="Guerrero F.D."/>
            <person name="Moolhuijzen P."/>
            <person name="Goolsby J.A."/>
            <person name="Tidwell J."/>
            <person name="Bellgard S.E."/>
            <person name="Bellgard M.I."/>
        </authorList>
    </citation>
    <scope>NUCLEOTIDE SEQUENCE</scope>
    <source>
        <tissue evidence="1">Shoot tissue taken approximately 20 cm above the soil surface</tissue>
    </source>
</reference>
<proteinExistence type="predicted"/>
<organism evidence="1">
    <name type="scientific">Arundo donax</name>
    <name type="common">Giant reed</name>
    <name type="synonym">Donax arundinaceus</name>
    <dbReference type="NCBI Taxonomy" id="35708"/>
    <lineage>
        <taxon>Eukaryota</taxon>
        <taxon>Viridiplantae</taxon>
        <taxon>Streptophyta</taxon>
        <taxon>Embryophyta</taxon>
        <taxon>Tracheophyta</taxon>
        <taxon>Spermatophyta</taxon>
        <taxon>Magnoliopsida</taxon>
        <taxon>Liliopsida</taxon>
        <taxon>Poales</taxon>
        <taxon>Poaceae</taxon>
        <taxon>PACMAD clade</taxon>
        <taxon>Arundinoideae</taxon>
        <taxon>Arundineae</taxon>
        <taxon>Arundo</taxon>
    </lineage>
</organism>
<dbReference type="EMBL" id="GBRH01193925">
    <property type="protein sequence ID" value="JAE03971.1"/>
    <property type="molecule type" value="Transcribed_RNA"/>
</dbReference>
<accession>A0A0A9F1E2</accession>